<dbReference type="EMBL" id="CAJVPV010006394">
    <property type="protein sequence ID" value="CAG8604288.1"/>
    <property type="molecule type" value="Genomic_DNA"/>
</dbReference>
<feature type="chain" id="PRO_5040282786" evidence="2">
    <location>
        <begin position="26"/>
        <end position="292"/>
    </location>
</feature>
<feature type="compositionally biased region" description="Low complexity" evidence="1">
    <location>
        <begin position="183"/>
        <end position="203"/>
    </location>
</feature>
<evidence type="ECO:0000256" key="2">
    <source>
        <dbReference type="SAM" id="SignalP"/>
    </source>
</evidence>
<dbReference type="Proteomes" id="UP000789342">
    <property type="component" value="Unassembled WGS sequence"/>
</dbReference>
<feature type="non-terminal residue" evidence="3">
    <location>
        <position position="292"/>
    </location>
</feature>
<evidence type="ECO:0000313" key="3">
    <source>
        <dbReference type="EMBL" id="CAG8604288.1"/>
    </source>
</evidence>
<reference evidence="3" key="1">
    <citation type="submission" date="2021-06" db="EMBL/GenBank/DDBJ databases">
        <authorList>
            <person name="Kallberg Y."/>
            <person name="Tangrot J."/>
            <person name="Rosling A."/>
        </authorList>
    </citation>
    <scope>NUCLEOTIDE SEQUENCE</scope>
    <source>
        <strain evidence="3">CL551</strain>
    </source>
</reference>
<feature type="signal peptide" evidence="2">
    <location>
        <begin position="1"/>
        <end position="25"/>
    </location>
</feature>
<feature type="compositionally biased region" description="Polar residues" evidence="1">
    <location>
        <begin position="144"/>
        <end position="180"/>
    </location>
</feature>
<organism evidence="3 4">
    <name type="scientific">Acaulospora morrowiae</name>
    <dbReference type="NCBI Taxonomy" id="94023"/>
    <lineage>
        <taxon>Eukaryota</taxon>
        <taxon>Fungi</taxon>
        <taxon>Fungi incertae sedis</taxon>
        <taxon>Mucoromycota</taxon>
        <taxon>Glomeromycotina</taxon>
        <taxon>Glomeromycetes</taxon>
        <taxon>Diversisporales</taxon>
        <taxon>Acaulosporaceae</taxon>
        <taxon>Acaulospora</taxon>
    </lineage>
</organism>
<keyword evidence="4" id="KW-1185">Reference proteome</keyword>
<evidence type="ECO:0000256" key="1">
    <source>
        <dbReference type="SAM" id="MobiDB-lite"/>
    </source>
</evidence>
<keyword evidence="2" id="KW-0732">Signal</keyword>
<sequence>MKYTKKTTFVISLLVLSTLHATINAASIVNDVIRRQAGTSVSGNTRAGDTTVVNPPTTISAPNTPVQTRQVLTLIAESDRLIQALPYQWYQLQLYQAHQAQGKYQLQFCKASKTQITFSFVTSQNTSTEPGTTRGTSTEPGTTIGTSTEPGATIGTSTEPGATIGTSTEPGTTIGTSTEPGATIGTSTEPGTTIGTSTRTSTPKDSIPLPSQTTITENVCSDTDCQTDTSTGMTGQIITTTITTAQTDGPKTTITPTITDPNFHPTTTIYAITIYQSTITVIFPGYTTTIYT</sequence>
<dbReference type="AlphaFoldDB" id="A0A9N9CLJ1"/>
<protein>
    <submittedName>
        <fullName evidence="3">5096_t:CDS:1</fullName>
    </submittedName>
</protein>
<accession>A0A9N9CLJ1</accession>
<feature type="region of interest" description="Disordered" evidence="1">
    <location>
        <begin position="40"/>
        <end position="63"/>
    </location>
</feature>
<comment type="caution">
    <text evidence="3">The sequence shown here is derived from an EMBL/GenBank/DDBJ whole genome shotgun (WGS) entry which is preliminary data.</text>
</comment>
<feature type="region of interest" description="Disordered" evidence="1">
    <location>
        <begin position="124"/>
        <end position="212"/>
    </location>
</feature>
<gene>
    <name evidence="3" type="ORF">AMORRO_LOCUS7919</name>
</gene>
<name>A0A9N9CLJ1_9GLOM</name>
<proteinExistence type="predicted"/>
<evidence type="ECO:0000313" key="4">
    <source>
        <dbReference type="Proteomes" id="UP000789342"/>
    </source>
</evidence>
<feature type="compositionally biased region" description="Low complexity" evidence="1">
    <location>
        <begin position="126"/>
        <end position="143"/>
    </location>
</feature>